<dbReference type="OrthoDB" id="9804656at2"/>
<dbReference type="AlphaFoldDB" id="A7NJE6"/>
<name>A7NJE6_ROSCS</name>
<dbReference type="SUPFAM" id="SSF55718">
    <property type="entry name" value="SCP-like"/>
    <property type="match status" value="1"/>
</dbReference>
<gene>
    <name evidence="2" type="ordered locus">Rcas_1523</name>
</gene>
<dbReference type="eggNOG" id="COG3255">
    <property type="taxonomic scope" value="Bacteria"/>
</dbReference>
<dbReference type="RefSeq" id="WP_012120044.1">
    <property type="nucleotide sequence ID" value="NC_009767.1"/>
</dbReference>
<organism evidence="2 3">
    <name type="scientific">Roseiflexus castenholzii (strain DSM 13941 / HLO8)</name>
    <dbReference type="NCBI Taxonomy" id="383372"/>
    <lineage>
        <taxon>Bacteria</taxon>
        <taxon>Bacillati</taxon>
        <taxon>Chloroflexota</taxon>
        <taxon>Chloroflexia</taxon>
        <taxon>Chloroflexales</taxon>
        <taxon>Roseiflexineae</taxon>
        <taxon>Roseiflexaceae</taxon>
        <taxon>Roseiflexus</taxon>
    </lineage>
</organism>
<evidence type="ECO:0000313" key="3">
    <source>
        <dbReference type="Proteomes" id="UP000000263"/>
    </source>
</evidence>
<feature type="domain" description="SCP2" evidence="1">
    <location>
        <begin position="23"/>
        <end position="109"/>
    </location>
</feature>
<dbReference type="Pfam" id="PF02036">
    <property type="entry name" value="SCP2"/>
    <property type="match status" value="1"/>
</dbReference>
<sequence length="112" mass="12536">MKPPDNLTCRDAIRGMPLAFNARAARGLRAVIQFRITGAEPGDYYLRIADGECLFHEGVFPTPDVSIHARSDIWLAIAHGKLDGTLAYLMRRYRVEGDALLLMRLKSLFSSD</sequence>
<protein>
    <submittedName>
        <fullName evidence="2">Sterol-binding domain protein</fullName>
    </submittedName>
</protein>
<reference evidence="2 3" key="1">
    <citation type="submission" date="2007-08" db="EMBL/GenBank/DDBJ databases">
        <title>Complete sequence of Roseiflexus castenholzii DSM 13941.</title>
        <authorList>
            <consortium name="US DOE Joint Genome Institute"/>
            <person name="Copeland A."/>
            <person name="Lucas S."/>
            <person name="Lapidus A."/>
            <person name="Barry K."/>
            <person name="Glavina del Rio T."/>
            <person name="Dalin E."/>
            <person name="Tice H."/>
            <person name="Pitluck S."/>
            <person name="Thompson L.S."/>
            <person name="Brettin T."/>
            <person name="Bruce D."/>
            <person name="Detter J.C."/>
            <person name="Han C."/>
            <person name="Tapia R."/>
            <person name="Schmutz J."/>
            <person name="Larimer F."/>
            <person name="Land M."/>
            <person name="Hauser L."/>
            <person name="Kyrpides N."/>
            <person name="Mikhailova N."/>
            <person name="Bryant D.A."/>
            <person name="Hanada S."/>
            <person name="Tsukatani Y."/>
            <person name="Richardson P."/>
        </authorList>
    </citation>
    <scope>NUCLEOTIDE SEQUENCE [LARGE SCALE GENOMIC DNA]</scope>
    <source>
        <strain evidence="3">DSM 13941 / HLO8</strain>
    </source>
</reference>
<dbReference type="InterPro" id="IPR003033">
    <property type="entry name" value="SCP2_sterol-bd_dom"/>
</dbReference>
<dbReference type="InterPro" id="IPR036527">
    <property type="entry name" value="SCP2_sterol-bd_dom_sf"/>
</dbReference>
<evidence type="ECO:0000313" key="2">
    <source>
        <dbReference type="EMBL" id="ABU57616.1"/>
    </source>
</evidence>
<keyword evidence="3" id="KW-1185">Reference proteome</keyword>
<accession>A7NJE6</accession>
<dbReference type="Gene3D" id="3.30.1050.10">
    <property type="entry name" value="SCP2 sterol-binding domain"/>
    <property type="match status" value="1"/>
</dbReference>
<evidence type="ECO:0000259" key="1">
    <source>
        <dbReference type="Pfam" id="PF02036"/>
    </source>
</evidence>
<dbReference type="HOGENOM" id="CLU_105945_1_4_0"/>
<dbReference type="KEGG" id="rca:Rcas_1523"/>
<dbReference type="Proteomes" id="UP000000263">
    <property type="component" value="Chromosome"/>
</dbReference>
<dbReference type="EMBL" id="CP000804">
    <property type="protein sequence ID" value="ABU57616.1"/>
    <property type="molecule type" value="Genomic_DNA"/>
</dbReference>
<proteinExistence type="predicted"/>